<dbReference type="STRING" id="121845.A0A3Q0J9U5"/>
<accession>A0A3Q0J9U5</accession>
<evidence type="ECO:0000313" key="3">
    <source>
        <dbReference type="Proteomes" id="UP000079169"/>
    </source>
</evidence>
<evidence type="ECO:0000256" key="1">
    <source>
        <dbReference type="SAM" id="MobiDB-lite"/>
    </source>
</evidence>
<evidence type="ECO:0000313" key="4">
    <source>
        <dbReference type="RefSeq" id="XP_026685229.1"/>
    </source>
</evidence>
<gene>
    <name evidence="4" type="primary">LOC103517279</name>
</gene>
<dbReference type="InterPro" id="IPR039353">
    <property type="entry name" value="TF_Adf1"/>
</dbReference>
<dbReference type="KEGG" id="dci:103517279"/>
<dbReference type="Proteomes" id="UP000079169">
    <property type="component" value="Unplaced"/>
</dbReference>
<sequence>MSFKSYLEEIDADLLICLVKLKHELWDKTCDEYKDRQRKTKAWQEICEVINPAFKELDENSKQVFAKAVVQKWTNLRDCWFRAFRNDQFSLSGAGGKKISKPYVYKEQMGFLRKVATINGSNGTNESTSKRPYTEGEEREEETVEAPQSTVKSSKKKYNLEESMVMFLLQSRKVE</sequence>
<dbReference type="SMART" id="SM00595">
    <property type="entry name" value="MADF"/>
    <property type="match status" value="1"/>
</dbReference>
<evidence type="ECO:0000259" key="2">
    <source>
        <dbReference type="PROSITE" id="PS51029"/>
    </source>
</evidence>
<dbReference type="PANTHER" id="PTHR12243">
    <property type="entry name" value="MADF DOMAIN TRANSCRIPTION FACTOR"/>
    <property type="match status" value="1"/>
</dbReference>
<dbReference type="RefSeq" id="XP_026685229.1">
    <property type="nucleotide sequence ID" value="XM_026829428.1"/>
</dbReference>
<dbReference type="Pfam" id="PF10545">
    <property type="entry name" value="MADF_DNA_bdg"/>
    <property type="match status" value="1"/>
</dbReference>
<organism evidence="3 4">
    <name type="scientific">Diaphorina citri</name>
    <name type="common">Asian citrus psyllid</name>
    <dbReference type="NCBI Taxonomy" id="121845"/>
    <lineage>
        <taxon>Eukaryota</taxon>
        <taxon>Metazoa</taxon>
        <taxon>Ecdysozoa</taxon>
        <taxon>Arthropoda</taxon>
        <taxon>Hexapoda</taxon>
        <taxon>Insecta</taxon>
        <taxon>Pterygota</taxon>
        <taxon>Neoptera</taxon>
        <taxon>Paraneoptera</taxon>
        <taxon>Hemiptera</taxon>
        <taxon>Sternorrhyncha</taxon>
        <taxon>Psylloidea</taxon>
        <taxon>Psyllidae</taxon>
        <taxon>Diaphorininae</taxon>
        <taxon>Diaphorina</taxon>
    </lineage>
</organism>
<dbReference type="InterPro" id="IPR006578">
    <property type="entry name" value="MADF-dom"/>
</dbReference>
<dbReference type="PaxDb" id="121845-A0A3Q0J9U5"/>
<dbReference type="GeneID" id="103517279"/>
<feature type="domain" description="MADF" evidence="2">
    <location>
        <begin position="14"/>
        <end position="117"/>
    </location>
</feature>
<feature type="region of interest" description="Disordered" evidence="1">
    <location>
        <begin position="118"/>
        <end position="153"/>
    </location>
</feature>
<dbReference type="AlphaFoldDB" id="A0A3Q0J9U5"/>
<proteinExistence type="predicted"/>
<dbReference type="PROSITE" id="PS51029">
    <property type="entry name" value="MADF"/>
    <property type="match status" value="1"/>
</dbReference>
<keyword evidence="3" id="KW-1185">Reference proteome</keyword>
<protein>
    <submittedName>
        <fullName evidence="4">Uncharacterized protein LOC103517279</fullName>
    </submittedName>
</protein>
<reference evidence="4" key="1">
    <citation type="submission" date="2025-08" db="UniProtKB">
        <authorList>
            <consortium name="RefSeq"/>
        </authorList>
    </citation>
    <scope>IDENTIFICATION</scope>
</reference>
<dbReference type="PANTHER" id="PTHR12243:SF67">
    <property type="entry name" value="COREPRESSOR OF PANGOLIN, ISOFORM A-RELATED"/>
    <property type="match status" value="1"/>
</dbReference>
<feature type="compositionally biased region" description="Polar residues" evidence="1">
    <location>
        <begin position="118"/>
        <end position="127"/>
    </location>
</feature>
<name>A0A3Q0J9U5_DIACI</name>